<dbReference type="PROSITE" id="PS51371">
    <property type="entry name" value="CBS"/>
    <property type="match status" value="1"/>
</dbReference>
<dbReference type="InterPro" id="IPR046342">
    <property type="entry name" value="CBS_dom_sf"/>
</dbReference>
<evidence type="ECO:0000256" key="9">
    <source>
        <dbReference type="PROSITE-ProRule" id="PRU00703"/>
    </source>
</evidence>
<dbReference type="SUPFAM" id="SSF54631">
    <property type="entry name" value="CBS-domain pair"/>
    <property type="match status" value="1"/>
</dbReference>
<keyword evidence="4 10" id="KW-0812">Transmembrane</keyword>
<dbReference type="SUPFAM" id="SSF56176">
    <property type="entry name" value="FAD-binding/transporter-associated domain-like"/>
    <property type="match status" value="1"/>
</dbReference>
<keyword evidence="7 9" id="KW-0129">CBS domain</keyword>
<keyword evidence="6 10" id="KW-1133">Transmembrane helix</keyword>
<evidence type="ECO:0000256" key="6">
    <source>
        <dbReference type="ARBA" id="ARBA00022989"/>
    </source>
</evidence>
<name>A0ABQ0AW92_9FIRM</name>
<dbReference type="InterPro" id="IPR000644">
    <property type="entry name" value="CBS_dom"/>
</dbReference>
<evidence type="ECO:0000259" key="12">
    <source>
        <dbReference type="PROSITE" id="PS51371"/>
    </source>
</evidence>
<dbReference type="PROSITE" id="PS51846">
    <property type="entry name" value="CNNM"/>
    <property type="match status" value="1"/>
</dbReference>
<evidence type="ECO:0000256" key="8">
    <source>
        <dbReference type="ARBA" id="ARBA00023136"/>
    </source>
</evidence>
<evidence type="ECO:0000313" key="15">
    <source>
        <dbReference type="Proteomes" id="UP001600894"/>
    </source>
</evidence>
<feature type="transmembrane region" description="Helical" evidence="11">
    <location>
        <begin position="140"/>
        <end position="159"/>
    </location>
</feature>
<dbReference type="Pfam" id="PF01595">
    <property type="entry name" value="CNNM"/>
    <property type="match status" value="1"/>
</dbReference>
<evidence type="ECO:0000256" key="4">
    <source>
        <dbReference type="ARBA" id="ARBA00022692"/>
    </source>
</evidence>
<evidence type="ECO:0000256" key="7">
    <source>
        <dbReference type="ARBA" id="ARBA00023122"/>
    </source>
</evidence>
<evidence type="ECO:0000256" key="1">
    <source>
        <dbReference type="ARBA" id="ARBA00004651"/>
    </source>
</evidence>
<dbReference type="RefSeq" id="WP_176254631.1">
    <property type="nucleotide sequence ID" value="NZ_BAABXL010000001.1"/>
</dbReference>
<dbReference type="PANTHER" id="PTHR43099">
    <property type="entry name" value="UPF0053 PROTEIN YRKA"/>
    <property type="match status" value="1"/>
</dbReference>
<evidence type="ECO:0000259" key="13">
    <source>
        <dbReference type="PROSITE" id="PS51846"/>
    </source>
</evidence>
<dbReference type="InterPro" id="IPR036318">
    <property type="entry name" value="FAD-bd_PCMH-like_sf"/>
</dbReference>
<feature type="transmembrane region" description="Helical" evidence="11">
    <location>
        <begin position="65"/>
        <end position="87"/>
    </location>
</feature>
<feature type="domain" description="CBS" evidence="12">
    <location>
        <begin position="288"/>
        <end position="348"/>
    </location>
</feature>
<evidence type="ECO:0000256" key="5">
    <source>
        <dbReference type="ARBA" id="ARBA00022737"/>
    </source>
</evidence>
<proteinExistence type="inferred from homology"/>
<evidence type="ECO:0000256" key="2">
    <source>
        <dbReference type="ARBA" id="ARBA00006337"/>
    </source>
</evidence>
<dbReference type="Proteomes" id="UP001600894">
    <property type="component" value="Unassembled WGS sequence"/>
</dbReference>
<dbReference type="InterPro" id="IPR005170">
    <property type="entry name" value="Transptr-assoc_dom"/>
</dbReference>
<evidence type="ECO:0000313" key="14">
    <source>
        <dbReference type="EMBL" id="GAA6268296.1"/>
    </source>
</evidence>
<organism evidence="14 15">
    <name type="scientific">Enterocloster alcoholdehydrogenati</name>
    <dbReference type="NCBI Taxonomy" id="2547410"/>
    <lineage>
        <taxon>Bacteria</taxon>
        <taxon>Bacillati</taxon>
        <taxon>Bacillota</taxon>
        <taxon>Clostridia</taxon>
        <taxon>Lachnospirales</taxon>
        <taxon>Lachnospiraceae</taxon>
        <taxon>Enterocloster</taxon>
    </lineage>
</organism>
<reference evidence="14 15" key="1">
    <citation type="submission" date="2024-04" db="EMBL/GenBank/DDBJ databases">
        <title>Defined microbial consortia suppress multidrug-resistant proinflammatory Enterobacteriaceae via ecological control.</title>
        <authorList>
            <person name="Furuichi M."/>
            <person name="Kawaguchi T."/>
            <person name="Pust M."/>
            <person name="Yasuma K."/>
            <person name="Plichta D."/>
            <person name="Hasegawa N."/>
            <person name="Ohya T."/>
            <person name="Bhattarai S."/>
            <person name="Sasajima S."/>
            <person name="Aoto Y."/>
            <person name="Tuganbaev T."/>
            <person name="Yaginuma M."/>
            <person name="Ueda M."/>
            <person name="Okahashi N."/>
            <person name="Amafuji K."/>
            <person name="Kiridooshi Y."/>
            <person name="Sugita K."/>
            <person name="Strazar M."/>
            <person name="Skelly A."/>
            <person name="Suda W."/>
            <person name="Hattori M."/>
            <person name="Nakamoto N."/>
            <person name="Caballero S."/>
            <person name="Norman J."/>
            <person name="Olle B."/>
            <person name="Tanoue T."/>
            <person name="Arita M."/>
            <person name="Bucci V."/>
            <person name="Atarashi K."/>
            <person name="Xavier R."/>
            <person name="Honda K."/>
        </authorList>
    </citation>
    <scope>NUCLEOTIDE SEQUENCE [LARGE SCALE GENOMIC DNA]</scope>
    <source>
        <strain evidence="15">f13</strain>
    </source>
</reference>
<comment type="similarity">
    <text evidence="2">Belongs to the UPF0053 family.</text>
</comment>
<comment type="subcellular location">
    <subcellularLocation>
        <location evidence="1">Cell membrane</location>
        <topology evidence="1">Multi-pass membrane protein</topology>
    </subcellularLocation>
</comment>
<keyword evidence="8 10" id="KW-0472">Membrane</keyword>
<gene>
    <name evidence="14" type="ORF">F130042H8_13560</name>
</gene>
<dbReference type="EMBL" id="BAABXL010000001">
    <property type="protein sequence ID" value="GAA6268296.1"/>
    <property type="molecule type" value="Genomic_DNA"/>
</dbReference>
<comment type="caution">
    <text evidence="14">The sequence shown here is derived from an EMBL/GenBank/DDBJ whole genome shotgun (WGS) entry which is preliminary data.</text>
</comment>
<keyword evidence="5" id="KW-0677">Repeat</keyword>
<evidence type="ECO:0000256" key="10">
    <source>
        <dbReference type="PROSITE-ProRule" id="PRU01193"/>
    </source>
</evidence>
<dbReference type="Gene3D" id="3.10.580.10">
    <property type="entry name" value="CBS-domain"/>
    <property type="match status" value="1"/>
</dbReference>
<dbReference type="InterPro" id="IPR002550">
    <property type="entry name" value="CNNM"/>
</dbReference>
<dbReference type="Pfam" id="PF00571">
    <property type="entry name" value="CBS"/>
    <property type="match status" value="1"/>
</dbReference>
<feature type="domain" description="CNNM transmembrane" evidence="13">
    <location>
        <begin position="6"/>
        <end position="206"/>
    </location>
</feature>
<keyword evidence="3" id="KW-1003">Cell membrane</keyword>
<dbReference type="InterPro" id="IPR016169">
    <property type="entry name" value="FAD-bd_PCMH_sub2"/>
</dbReference>
<dbReference type="InterPro" id="IPR044751">
    <property type="entry name" value="Ion_transp-like_CBS"/>
</dbReference>
<feature type="transmembrane region" description="Helical" evidence="11">
    <location>
        <begin position="6"/>
        <end position="27"/>
    </location>
</feature>
<dbReference type="CDD" id="cd04590">
    <property type="entry name" value="CBS_pair_CorC_HlyC_assoc"/>
    <property type="match status" value="1"/>
</dbReference>
<dbReference type="PANTHER" id="PTHR43099:SF2">
    <property type="entry name" value="UPF0053 PROTEIN YRKA"/>
    <property type="match status" value="1"/>
</dbReference>
<accession>A0ABQ0AW92</accession>
<dbReference type="Pfam" id="PF03471">
    <property type="entry name" value="CorC_HlyC"/>
    <property type="match status" value="1"/>
</dbReference>
<sequence>MESDPQSASIITQLLILLVLTLINAFFSGSEMAVVSVNKNKIHRLAEQGNKNAALIERLMEDSTVFLSTIQVAITLAGFFSSASAATGIAQELAVKMNQWNVPYSQTVAGIVVTVILAYFNLVFGELVPKRIALQKAEGFSLFCVGPVYFISRVMNPFIRLLTLSTSGILKLLGMHSETLETDVSEEEIKSLLETGSENGVFNEIEKEMITSIFSFDDKKAREVMVSRQDMVAIDIEEPMESYLDEILQSMHSKIPVYEGDMDNIIGILSTKLLVLQARETSFEELDIRSLLLPPYFVPENLRTDALFEQMQAKKEKMAILVDEYGGVSGMVTLEDLIEEIVGDIHEKYEEEEPELMEIEPNRVYRVSGSISLFDLKEELHLHMDSACDTLSGYLMELLGHIPEEEELPLTVQTEEADYEIQSVEDRVIDRIKLTLKELPGTEEEEEK</sequence>
<protein>
    <submittedName>
        <fullName evidence="14">Hemolysin family protein</fullName>
    </submittedName>
</protein>
<evidence type="ECO:0000256" key="11">
    <source>
        <dbReference type="SAM" id="Phobius"/>
    </source>
</evidence>
<dbReference type="InterPro" id="IPR051676">
    <property type="entry name" value="UPF0053_domain"/>
</dbReference>
<feature type="transmembrane region" description="Helical" evidence="11">
    <location>
        <begin position="107"/>
        <end position="128"/>
    </location>
</feature>
<keyword evidence="15" id="KW-1185">Reference proteome</keyword>
<dbReference type="SMART" id="SM01091">
    <property type="entry name" value="CorC_HlyC"/>
    <property type="match status" value="1"/>
</dbReference>
<evidence type="ECO:0000256" key="3">
    <source>
        <dbReference type="ARBA" id="ARBA00022475"/>
    </source>
</evidence>
<dbReference type="Gene3D" id="3.30.465.10">
    <property type="match status" value="1"/>
</dbReference>